<dbReference type="Pfam" id="PF14041">
    <property type="entry name" value="Lipoprotein_21"/>
    <property type="match status" value="1"/>
</dbReference>
<accession>A0A857KJE6</accession>
<dbReference type="PROSITE" id="PS51257">
    <property type="entry name" value="PROKAR_LIPOPROTEIN"/>
    <property type="match status" value="1"/>
</dbReference>
<proteinExistence type="predicted"/>
<evidence type="ECO:0000256" key="2">
    <source>
        <dbReference type="ARBA" id="ARBA00022729"/>
    </source>
</evidence>
<gene>
    <name evidence="8" type="ORF">GII30_10570</name>
</gene>
<dbReference type="RefSeq" id="WP_005193020.1">
    <property type="nucleotide sequence ID" value="NZ_CP045804.1"/>
</dbReference>
<feature type="region of interest" description="Disordered" evidence="6">
    <location>
        <begin position="26"/>
        <end position="103"/>
    </location>
</feature>
<protein>
    <submittedName>
        <fullName evidence="8">Uncharacterized protein</fullName>
    </submittedName>
</protein>
<feature type="chain" id="PRO_5038591348" evidence="7">
    <location>
        <begin position="24"/>
        <end position="234"/>
    </location>
</feature>
<keyword evidence="5" id="KW-0449">Lipoprotein</keyword>
<evidence type="ECO:0000256" key="5">
    <source>
        <dbReference type="ARBA" id="ARBA00023288"/>
    </source>
</evidence>
<keyword evidence="2 7" id="KW-0732">Signal</keyword>
<sequence>MPRNTFVSLAAPMGIAGLLLLSACSTGDSGDTAASRPTPSTVTVTTTQDTHTQDSDNQDSGTQNDGTQNNDGQNNDGQDNDGQDNEGAQPVAPTSHTDCSTDGSAVITDAANRIAPPLSYKTDVPWVFGGNTNYNTCRTLSYASLDTQGATASSPMQLLLFHNGRFLGTGIKCNAAYQTVTKTTDTAVYVNYRYLHDGDISANPTGSVDVWFEWTGSGVTMHGTLPYLVTYGKC</sequence>
<name>A0A857KJE6_9ACTN</name>
<evidence type="ECO:0000256" key="7">
    <source>
        <dbReference type="SAM" id="SignalP"/>
    </source>
</evidence>
<keyword evidence="4" id="KW-0564">Palmitate</keyword>
<keyword evidence="3" id="KW-0472">Membrane</keyword>
<feature type="compositionally biased region" description="Polar residues" evidence="6">
    <location>
        <begin position="92"/>
        <end position="103"/>
    </location>
</feature>
<evidence type="ECO:0000256" key="1">
    <source>
        <dbReference type="ARBA" id="ARBA00022475"/>
    </source>
</evidence>
<feature type="signal peptide" evidence="7">
    <location>
        <begin position="1"/>
        <end position="23"/>
    </location>
</feature>
<dbReference type="EMBL" id="CP045810">
    <property type="protein sequence ID" value="QHN39548.1"/>
    <property type="molecule type" value="Genomic_DNA"/>
</dbReference>
<evidence type="ECO:0000256" key="6">
    <source>
        <dbReference type="SAM" id="MobiDB-lite"/>
    </source>
</evidence>
<feature type="compositionally biased region" description="Low complexity" evidence="6">
    <location>
        <begin position="37"/>
        <end position="50"/>
    </location>
</feature>
<evidence type="ECO:0000256" key="3">
    <source>
        <dbReference type="ARBA" id="ARBA00023136"/>
    </source>
</evidence>
<keyword evidence="1" id="KW-1003">Cell membrane</keyword>
<evidence type="ECO:0000313" key="8">
    <source>
        <dbReference type="EMBL" id="QHN39548.1"/>
    </source>
</evidence>
<dbReference type="AlphaFoldDB" id="A0A857KJE6"/>
<reference evidence="8" key="1">
    <citation type="journal article" date="2021" name="Nat. Microbiol.">
        <title>Cocultivation of an ultrasmall environmental parasitic bacterium with lytic ability against bacteria associated with wastewater foams.</title>
        <authorList>
            <person name="Batinovic S."/>
            <person name="Rose J.J.A."/>
            <person name="Ratcliffe J."/>
            <person name="Seviour R.J."/>
            <person name="Petrovski S."/>
        </authorList>
    </citation>
    <scope>NUCLEOTIDE SEQUENCE</scope>
    <source>
        <strain evidence="8">CON44</strain>
    </source>
</reference>
<organism evidence="8">
    <name type="scientific">Gordonia amarae</name>
    <dbReference type="NCBI Taxonomy" id="36821"/>
    <lineage>
        <taxon>Bacteria</taxon>
        <taxon>Bacillati</taxon>
        <taxon>Actinomycetota</taxon>
        <taxon>Actinomycetes</taxon>
        <taxon>Mycobacteriales</taxon>
        <taxon>Gordoniaceae</taxon>
        <taxon>Gordonia</taxon>
    </lineage>
</organism>
<dbReference type="InterPro" id="IPR025971">
    <property type="entry name" value="LppP/LprE"/>
</dbReference>
<feature type="compositionally biased region" description="Low complexity" evidence="6">
    <location>
        <begin position="61"/>
        <end position="77"/>
    </location>
</feature>
<evidence type="ECO:0000256" key="4">
    <source>
        <dbReference type="ARBA" id="ARBA00023139"/>
    </source>
</evidence>